<feature type="transmembrane region" description="Helical" evidence="1">
    <location>
        <begin position="43"/>
        <end position="63"/>
    </location>
</feature>
<keyword evidence="1" id="KW-0472">Membrane</keyword>
<sequence length="65" mass="7361">MMKNNFLFSTHRGTCVSADSCLTTNKQVVLILSKRIKKKIKNCILILLRALKVVHINVFFTVLGV</sequence>
<keyword evidence="1" id="KW-1133">Transmembrane helix</keyword>
<name>A0A0E9Q127_ANGAN</name>
<evidence type="ECO:0000256" key="1">
    <source>
        <dbReference type="SAM" id="Phobius"/>
    </source>
</evidence>
<proteinExistence type="predicted"/>
<keyword evidence="1" id="KW-0812">Transmembrane</keyword>
<protein>
    <submittedName>
        <fullName evidence="2">Uncharacterized protein</fullName>
    </submittedName>
</protein>
<reference evidence="2" key="1">
    <citation type="submission" date="2014-11" db="EMBL/GenBank/DDBJ databases">
        <authorList>
            <person name="Amaro Gonzalez C."/>
        </authorList>
    </citation>
    <scope>NUCLEOTIDE SEQUENCE</scope>
</reference>
<evidence type="ECO:0000313" key="2">
    <source>
        <dbReference type="EMBL" id="JAH09808.1"/>
    </source>
</evidence>
<dbReference type="EMBL" id="GBXM01098769">
    <property type="protein sequence ID" value="JAH09808.1"/>
    <property type="molecule type" value="Transcribed_RNA"/>
</dbReference>
<dbReference type="AlphaFoldDB" id="A0A0E9Q127"/>
<organism evidence="2">
    <name type="scientific">Anguilla anguilla</name>
    <name type="common">European freshwater eel</name>
    <name type="synonym">Muraena anguilla</name>
    <dbReference type="NCBI Taxonomy" id="7936"/>
    <lineage>
        <taxon>Eukaryota</taxon>
        <taxon>Metazoa</taxon>
        <taxon>Chordata</taxon>
        <taxon>Craniata</taxon>
        <taxon>Vertebrata</taxon>
        <taxon>Euteleostomi</taxon>
        <taxon>Actinopterygii</taxon>
        <taxon>Neopterygii</taxon>
        <taxon>Teleostei</taxon>
        <taxon>Anguilliformes</taxon>
        <taxon>Anguillidae</taxon>
        <taxon>Anguilla</taxon>
    </lineage>
</organism>
<accession>A0A0E9Q127</accession>
<reference evidence="2" key="2">
    <citation type="journal article" date="2015" name="Fish Shellfish Immunol.">
        <title>Early steps in the European eel (Anguilla anguilla)-Vibrio vulnificus interaction in the gills: Role of the RtxA13 toxin.</title>
        <authorList>
            <person name="Callol A."/>
            <person name="Pajuelo D."/>
            <person name="Ebbesson L."/>
            <person name="Teles M."/>
            <person name="MacKenzie S."/>
            <person name="Amaro C."/>
        </authorList>
    </citation>
    <scope>NUCLEOTIDE SEQUENCE</scope>
</reference>